<accession>A0A423TKI9</accession>
<name>A0A423TKI9_PENVA</name>
<keyword evidence="2" id="KW-1185">Reference proteome</keyword>
<gene>
    <name evidence="1" type="ORF">C7M84_004405</name>
</gene>
<proteinExistence type="predicted"/>
<dbReference type="OrthoDB" id="5969272at2759"/>
<reference evidence="1 2" key="2">
    <citation type="submission" date="2019-01" db="EMBL/GenBank/DDBJ databases">
        <title>The decoding of complex shrimp genome reveals the adaptation for benthos swimmer, frequently molting mechanism and breeding impact on genome.</title>
        <authorList>
            <person name="Sun Y."/>
            <person name="Gao Y."/>
            <person name="Yu Y."/>
        </authorList>
    </citation>
    <scope>NUCLEOTIDE SEQUENCE [LARGE SCALE GENOMIC DNA]</scope>
    <source>
        <tissue evidence="1">Muscle</tissue>
    </source>
</reference>
<dbReference type="Proteomes" id="UP000283509">
    <property type="component" value="Unassembled WGS sequence"/>
</dbReference>
<sequence length="1368" mass="153444">MTSFCRITGHARNLPKPCYFPLLPPISPADAKKLCRITGKASTIHSFSPLVSFGKPVRFDGTEGCRITKFEDFQYMSLIFEKTKDNEKTFDDLDDVLRKMKNKRKKQVEKDHEFVYHSSEMKSSIIFPPEMEEAIRTGELESVSMSKDHKFVNIKIKQGRVVKINLKKLQLSEVNHRQDLYFGRGQNQDVLEQQQELLNERNKRKANTMARKKRFEALDAKAEAEELRDTVKPAYNKPRVKFNAKQRAEKLAKMEAMMREQATNKSIVLPKVDTTHARDEELQYERMLHDISLACRTSVNLTICSSGYDWLEAQEANQAFNWLDFPQEELIDPVEVETTNFKAEEAAVRDDISNLDIVVSIETIQPAKPTSQNIVEAVFKLKDEKVLKLTEDVNGVLKTVKDEADIPSFAEISQITSFMEKAEVGYMVENAKGAQFVTKEEYIVSEAKAVSGAMIELNDKKKFVTGQVVNLGDQESFVAGQTIETPAGKKFVPGQTVLDKKGEIKFVPGQCIEKSDESIEFVAGQIFNTENGPQFIPGQMMDKGDGREVFVSGQTIHTEEGPKFSPGEVTVNVYGEDVFVPGLAMPTEEGEKFVAGQVFQTEEGVSFKPGQILDTVEGPSFVPGKTFNTPEGKKFIKGDMVQGEDGHLKFEHTPFEVPKISEWLVIPNKELQPVAVADTSVAGFIVNPTNMTAIQFGEKLYGDMVETQDTVQFYVLGKLPESISPESKVIPGQLIASENDQRFVPGKLMNTADGEKFVPGQVVNTTHGEEFIPGQIVESTEGPKFIPGQLVMTSQGEKFVPGQVIIEEEGPKFVPGQIIQTKNGATFIPGQMMNTDEGQLFVPGQLVETNDGPRFVPGQVVESPEGPRFIPGTIIETDEGLKYVPPDADEYDEEFEFSFQGFEVSAEELKLLMTNPVHARPHSSILNDECLIDTATLKKLADTVVVHGVTPEPPPPEKKKKKRARVQIDADDTEKMEIDETDEGIDKLEVLQMLLKASSCISETIKAKEMKKLSKQLGDKEHESFSSVQVDAMARILGTVNGTGDSFRAFFGDDELLISTILENIGDIDNLIRNDQAKKTLQTSIQTIVTNRCDQEIDDIIHLLNINPDYLLTDTRTQILLTEAVGIVCVTGNVEVASMLEKFISEPSDPNELRNNKDVVSVLRQLIVLHQMSDRDPEVSRILQVLQTNPEGVKDRRKVRQLLKSTKLLLKSSKDESTVTKFDIRHVASSKDIPTEIFEQIKEDRKEADKFLKMLPDELFQAIMKDKRCGDRLLESLDSEKAGRAKGDLEKFKSGMAIVVTKEKMQAVIPREFARSVCYGIMPYILIDEEGFKFFERGLTGRKLAPARVIENTWYMPDSYYLTKPSFE</sequence>
<feature type="non-terminal residue" evidence="1">
    <location>
        <position position="1368"/>
    </location>
</feature>
<evidence type="ECO:0000313" key="1">
    <source>
        <dbReference type="EMBL" id="ROT76961.1"/>
    </source>
</evidence>
<dbReference type="EMBL" id="QCYY01001585">
    <property type="protein sequence ID" value="ROT76961.1"/>
    <property type="molecule type" value="Genomic_DNA"/>
</dbReference>
<organism evidence="1 2">
    <name type="scientific">Penaeus vannamei</name>
    <name type="common">Whiteleg shrimp</name>
    <name type="synonym">Litopenaeus vannamei</name>
    <dbReference type="NCBI Taxonomy" id="6689"/>
    <lineage>
        <taxon>Eukaryota</taxon>
        <taxon>Metazoa</taxon>
        <taxon>Ecdysozoa</taxon>
        <taxon>Arthropoda</taxon>
        <taxon>Crustacea</taxon>
        <taxon>Multicrustacea</taxon>
        <taxon>Malacostraca</taxon>
        <taxon>Eumalacostraca</taxon>
        <taxon>Eucarida</taxon>
        <taxon>Decapoda</taxon>
        <taxon>Dendrobranchiata</taxon>
        <taxon>Penaeoidea</taxon>
        <taxon>Penaeidae</taxon>
        <taxon>Penaeus</taxon>
    </lineage>
</organism>
<evidence type="ECO:0000313" key="2">
    <source>
        <dbReference type="Proteomes" id="UP000283509"/>
    </source>
</evidence>
<dbReference type="STRING" id="6689.A0A423TKI9"/>
<protein>
    <submittedName>
        <fullName evidence="1">Putative muscle M-line assembly protein unc-89-like isoform X2</fullName>
    </submittedName>
</protein>
<comment type="caution">
    <text evidence="1">The sequence shown here is derived from an EMBL/GenBank/DDBJ whole genome shotgun (WGS) entry which is preliminary data.</text>
</comment>
<reference evidence="1 2" key="1">
    <citation type="submission" date="2018-04" db="EMBL/GenBank/DDBJ databases">
        <authorList>
            <person name="Zhang X."/>
            <person name="Yuan J."/>
            <person name="Li F."/>
            <person name="Xiang J."/>
        </authorList>
    </citation>
    <scope>NUCLEOTIDE SEQUENCE [LARGE SCALE GENOMIC DNA]</scope>
    <source>
        <tissue evidence="1">Muscle</tissue>
    </source>
</reference>